<evidence type="ECO:0000256" key="1">
    <source>
        <dbReference type="ARBA" id="ARBA00023002"/>
    </source>
</evidence>
<dbReference type="GO" id="GO:0050660">
    <property type="term" value="F:flavin adenine dinucleotide binding"/>
    <property type="evidence" value="ECO:0007669"/>
    <property type="project" value="InterPro"/>
</dbReference>
<accession>A0A543JMQ3</accession>
<dbReference type="Pfam" id="PF08028">
    <property type="entry name" value="Acyl-CoA_dh_2"/>
    <property type="match status" value="1"/>
</dbReference>
<dbReference type="InterPro" id="IPR013107">
    <property type="entry name" value="Acyl-CoA_DH_C"/>
</dbReference>
<organism evidence="5 6">
    <name type="scientific">Saccharothrix saharensis</name>
    <dbReference type="NCBI Taxonomy" id="571190"/>
    <lineage>
        <taxon>Bacteria</taxon>
        <taxon>Bacillati</taxon>
        <taxon>Actinomycetota</taxon>
        <taxon>Actinomycetes</taxon>
        <taxon>Pseudonocardiales</taxon>
        <taxon>Pseudonocardiaceae</taxon>
        <taxon>Saccharothrix</taxon>
    </lineage>
</organism>
<keyword evidence="1" id="KW-0560">Oxidoreductase</keyword>
<evidence type="ECO:0000313" key="6">
    <source>
        <dbReference type="Proteomes" id="UP000316628"/>
    </source>
</evidence>
<keyword evidence="2" id="KW-0472">Membrane</keyword>
<evidence type="ECO:0000259" key="4">
    <source>
        <dbReference type="Pfam" id="PF08028"/>
    </source>
</evidence>
<dbReference type="InterPro" id="IPR013786">
    <property type="entry name" value="AcylCoA_DH/ox_N"/>
</dbReference>
<dbReference type="AlphaFoldDB" id="A0A543JMQ3"/>
<keyword evidence="2" id="KW-0812">Transmembrane</keyword>
<dbReference type="EMBL" id="VFPP01000001">
    <property type="protein sequence ID" value="TQM84054.1"/>
    <property type="molecule type" value="Genomic_DNA"/>
</dbReference>
<dbReference type="Pfam" id="PF02771">
    <property type="entry name" value="Acyl-CoA_dh_N"/>
    <property type="match status" value="1"/>
</dbReference>
<dbReference type="Proteomes" id="UP000316628">
    <property type="component" value="Unassembled WGS sequence"/>
</dbReference>
<dbReference type="PIRSF" id="PIRSF016578">
    <property type="entry name" value="HsaA"/>
    <property type="match status" value="1"/>
</dbReference>
<dbReference type="SUPFAM" id="SSF56645">
    <property type="entry name" value="Acyl-CoA dehydrogenase NM domain-like"/>
    <property type="match status" value="1"/>
</dbReference>
<dbReference type="GO" id="GO:0003995">
    <property type="term" value="F:acyl-CoA dehydrogenase activity"/>
    <property type="evidence" value="ECO:0007669"/>
    <property type="project" value="TreeGrafter"/>
</dbReference>
<feature type="domain" description="Acyl-CoA dehydrogenase/oxidase N-terminal" evidence="3">
    <location>
        <begin position="5"/>
        <end position="72"/>
    </location>
</feature>
<comment type="caution">
    <text evidence="5">The sequence shown here is derived from an EMBL/GenBank/DDBJ whole genome shotgun (WGS) entry which is preliminary data.</text>
</comment>
<evidence type="ECO:0000256" key="2">
    <source>
        <dbReference type="SAM" id="Phobius"/>
    </source>
</evidence>
<name>A0A543JMQ3_9PSEU</name>
<reference evidence="5 6" key="1">
    <citation type="submission" date="2019-06" db="EMBL/GenBank/DDBJ databases">
        <title>Sequencing the genomes of 1000 actinobacteria strains.</title>
        <authorList>
            <person name="Klenk H.-P."/>
        </authorList>
    </citation>
    <scope>NUCLEOTIDE SEQUENCE [LARGE SCALE GENOMIC DNA]</scope>
    <source>
        <strain evidence="5 6">DSM 45456</strain>
    </source>
</reference>
<dbReference type="PANTHER" id="PTHR43884">
    <property type="entry name" value="ACYL-COA DEHYDROGENASE"/>
    <property type="match status" value="1"/>
</dbReference>
<dbReference type="Gene3D" id="2.40.110.10">
    <property type="entry name" value="Butyryl-CoA Dehydrogenase, subunit A, domain 2"/>
    <property type="match status" value="1"/>
</dbReference>
<dbReference type="Gene3D" id="1.20.140.10">
    <property type="entry name" value="Butyryl-CoA Dehydrogenase, subunit A, domain 3"/>
    <property type="match status" value="1"/>
</dbReference>
<dbReference type="InterPro" id="IPR037069">
    <property type="entry name" value="AcylCoA_DH/ox_N_sf"/>
</dbReference>
<feature type="domain" description="Acyl-CoA dehydrogenase C-terminal" evidence="4">
    <location>
        <begin position="207"/>
        <end position="338"/>
    </location>
</feature>
<feature type="transmembrane region" description="Helical" evidence="2">
    <location>
        <begin position="197"/>
        <end position="220"/>
    </location>
</feature>
<sequence>MHNLIRAEAAQADRDRRLSPAVVAALVEAGATRMLAPASLGGGELDLPSWVVAVEDLARADGSAGWTAMTTSATSSLAWYLPPDTAAEVFGPPKSVVAGTAAPVGRAVAAEGGHHVTGRWGWGSAVPLCDWVVGGAITPDGPRLVLFPAADVTVHDTWHATGLRATGSHEWEVAGAFVPTRRQVWPPAVRVPGALPAFPFFAFLAVGVASVCLGIAARAIEEAEALAMTKTPQNVGGLLAEQPEAQRDLGVAEARWSAARAFLHAEVAQRWEAAVAGQPSTDPGRARLRLACSHAAAEAVSITRLAFDIGGGTSVFEESPLQRCLRDAHVAAQHAMVSRRLFETYGKVKLGVPTDTTRL</sequence>
<keyword evidence="6" id="KW-1185">Reference proteome</keyword>
<dbReference type="InterPro" id="IPR036250">
    <property type="entry name" value="AcylCo_DH-like_C"/>
</dbReference>
<dbReference type="InterPro" id="IPR046373">
    <property type="entry name" value="Acyl-CoA_Oxase/DH_mid-dom_sf"/>
</dbReference>
<dbReference type="SUPFAM" id="SSF47203">
    <property type="entry name" value="Acyl-CoA dehydrogenase C-terminal domain-like"/>
    <property type="match status" value="1"/>
</dbReference>
<dbReference type="InterPro" id="IPR009100">
    <property type="entry name" value="AcylCoA_DH/oxidase_NM_dom_sf"/>
</dbReference>
<keyword evidence="2" id="KW-1133">Transmembrane helix</keyword>
<dbReference type="Gene3D" id="1.10.540.10">
    <property type="entry name" value="Acyl-CoA dehydrogenase/oxidase, N-terminal domain"/>
    <property type="match status" value="1"/>
</dbReference>
<dbReference type="PANTHER" id="PTHR43884:SF12">
    <property type="entry name" value="ISOVALERYL-COA DEHYDROGENASE, MITOCHONDRIAL-RELATED"/>
    <property type="match status" value="1"/>
</dbReference>
<evidence type="ECO:0000313" key="5">
    <source>
        <dbReference type="EMBL" id="TQM84054.1"/>
    </source>
</evidence>
<gene>
    <name evidence="5" type="ORF">FHX81_6492</name>
</gene>
<proteinExistence type="predicted"/>
<protein>
    <submittedName>
        <fullName evidence="5">Alkylation response protein AidB-like acyl-CoA dehydrogenase</fullName>
    </submittedName>
</protein>
<evidence type="ECO:0000259" key="3">
    <source>
        <dbReference type="Pfam" id="PF02771"/>
    </source>
</evidence>